<reference evidence="1 2" key="1">
    <citation type="submission" date="2016-03" db="EMBL/GenBank/DDBJ databases">
        <title>Draft genome sequence of Paenibacillus antarcticus CECT 5836.</title>
        <authorList>
            <person name="Shin S.-K."/>
            <person name="Yi H."/>
        </authorList>
    </citation>
    <scope>NUCLEOTIDE SEQUENCE [LARGE SCALE GENOMIC DNA]</scope>
    <source>
        <strain evidence="1 2">CECT 5836</strain>
    </source>
</reference>
<evidence type="ECO:0000313" key="1">
    <source>
        <dbReference type="EMBL" id="OAB46562.1"/>
    </source>
</evidence>
<proteinExistence type="predicted"/>
<dbReference type="RefSeq" id="WP_068649485.1">
    <property type="nucleotide sequence ID" value="NZ_CP043611.1"/>
</dbReference>
<evidence type="ECO:0000313" key="2">
    <source>
        <dbReference type="Proteomes" id="UP000077355"/>
    </source>
</evidence>
<name>A0A168PAB3_9BACL</name>
<dbReference type="OrthoDB" id="9995382at2"/>
<protein>
    <submittedName>
        <fullName evidence="1">Uncharacterized protein</fullName>
    </submittedName>
</protein>
<keyword evidence="2" id="KW-1185">Reference proteome</keyword>
<dbReference type="EMBL" id="LVJI01000015">
    <property type="protein sequence ID" value="OAB46562.1"/>
    <property type="molecule type" value="Genomic_DNA"/>
</dbReference>
<gene>
    <name evidence="1" type="ORF">PBAT_11135</name>
</gene>
<sequence length="59" mass="6967">MEITAYDASLQMLDSFKGIRNIYDQHTKELCYFNDEYLDLTHALEFLEVDDLGGYELVR</sequence>
<dbReference type="AlphaFoldDB" id="A0A168PAB3"/>
<comment type="caution">
    <text evidence="1">The sequence shown here is derived from an EMBL/GenBank/DDBJ whole genome shotgun (WGS) entry which is preliminary data.</text>
</comment>
<organism evidence="1 2">
    <name type="scientific">Paenibacillus antarcticus</name>
    <dbReference type="NCBI Taxonomy" id="253703"/>
    <lineage>
        <taxon>Bacteria</taxon>
        <taxon>Bacillati</taxon>
        <taxon>Bacillota</taxon>
        <taxon>Bacilli</taxon>
        <taxon>Bacillales</taxon>
        <taxon>Paenibacillaceae</taxon>
        <taxon>Paenibacillus</taxon>
    </lineage>
</organism>
<accession>A0A168PAB3</accession>
<dbReference type="Proteomes" id="UP000077355">
    <property type="component" value="Unassembled WGS sequence"/>
</dbReference>